<dbReference type="Proteomes" id="UP000799439">
    <property type="component" value="Unassembled WGS sequence"/>
</dbReference>
<accession>A0A9P4MQ83</accession>
<reference evidence="1" key="1">
    <citation type="journal article" date="2020" name="Stud. Mycol.">
        <title>101 Dothideomycetes genomes: a test case for predicting lifestyles and emergence of pathogens.</title>
        <authorList>
            <person name="Haridas S."/>
            <person name="Albert R."/>
            <person name="Binder M."/>
            <person name="Bloem J."/>
            <person name="Labutti K."/>
            <person name="Salamov A."/>
            <person name="Andreopoulos B."/>
            <person name="Baker S."/>
            <person name="Barry K."/>
            <person name="Bills G."/>
            <person name="Bluhm B."/>
            <person name="Cannon C."/>
            <person name="Castanera R."/>
            <person name="Culley D."/>
            <person name="Daum C."/>
            <person name="Ezra D."/>
            <person name="Gonzalez J."/>
            <person name="Henrissat B."/>
            <person name="Kuo A."/>
            <person name="Liang C."/>
            <person name="Lipzen A."/>
            <person name="Lutzoni F."/>
            <person name="Magnuson J."/>
            <person name="Mondo S."/>
            <person name="Nolan M."/>
            <person name="Ohm R."/>
            <person name="Pangilinan J."/>
            <person name="Park H.-J."/>
            <person name="Ramirez L."/>
            <person name="Alfaro M."/>
            <person name="Sun H."/>
            <person name="Tritt A."/>
            <person name="Yoshinaga Y."/>
            <person name="Zwiers L.-H."/>
            <person name="Turgeon B."/>
            <person name="Goodwin S."/>
            <person name="Spatafora J."/>
            <person name="Crous P."/>
            <person name="Grigoriev I."/>
        </authorList>
    </citation>
    <scope>NUCLEOTIDE SEQUENCE</scope>
    <source>
        <strain evidence="1">CBS 260.36</strain>
    </source>
</reference>
<keyword evidence="2" id="KW-1185">Reference proteome</keyword>
<evidence type="ECO:0008006" key="3">
    <source>
        <dbReference type="Google" id="ProtNLM"/>
    </source>
</evidence>
<evidence type="ECO:0000313" key="1">
    <source>
        <dbReference type="EMBL" id="KAF2158009.1"/>
    </source>
</evidence>
<comment type="caution">
    <text evidence="1">The sequence shown here is derived from an EMBL/GenBank/DDBJ whole genome shotgun (WGS) entry which is preliminary data.</text>
</comment>
<name>A0A9P4MQ83_9PEZI</name>
<dbReference type="OrthoDB" id="3892138at2759"/>
<protein>
    <recommendedName>
        <fullName evidence="3">F-box domain-containing protein</fullName>
    </recommendedName>
</protein>
<sequence>MNASATTYGRSKPLSLEDMPTEILEQIASHLCGYPDSTIYIKRRTGTEFHQTDLYNGQVRQAWTVTGYPTALLLVNRRISEIVFSQLWRSTAFVLNLSSSDSLCFLKYALSDRQRAALRRIRLTRFMLSWEDPVGHDIWLTEHKREPAFYAKLASKLPNVPRVTNLVAHLQSRHPAVQALAEVSA</sequence>
<organism evidence="1 2">
    <name type="scientific">Myriangium duriaei CBS 260.36</name>
    <dbReference type="NCBI Taxonomy" id="1168546"/>
    <lineage>
        <taxon>Eukaryota</taxon>
        <taxon>Fungi</taxon>
        <taxon>Dikarya</taxon>
        <taxon>Ascomycota</taxon>
        <taxon>Pezizomycotina</taxon>
        <taxon>Dothideomycetes</taxon>
        <taxon>Dothideomycetidae</taxon>
        <taxon>Myriangiales</taxon>
        <taxon>Myriangiaceae</taxon>
        <taxon>Myriangium</taxon>
    </lineage>
</organism>
<gene>
    <name evidence="1" type="ORF">K461DRAFT_264820</name>
</gene>
<dbReference type="AlphaFoldDB" id="A0A9P4MQ83"/>
<evidence type="ECO:0000313" key="2">
    <source>
        <dbReference type="Proteomes" id="UP000799439"/>
    </source>
</evidence>
<proteinExistence type="predicted"/>
<dbReference type="EMBL" id="ML996081">
    <property type="protein sequence ID" value="KAF2158009.1"/>
    <property type="molecule type" value="Genomic_DNA"/>
</dbReference>